<protein>
    <submittedName>
        <fullName evidence="1">Uncharacterized protein</fullName>
    </submittedName>
</protein>
<sequence>MYLLSKVALVLEDELGQQPVSVTIHCQGQLLMFAIVHCNNELYRQSSPFRWPLNPRLVSDPRNHEADKHRIGRLIEPVTERAVD</sequence>
<accession>A0ABD0LTP6</accession>
<dbReference type="AlphaFoldDB" id="A0ABD0LTP6"/>
<dbReference type="EMBL" id="JACVVK020000022">
    <property type="protein sequence ID" value="KAK7503015.1"/>
    <property type="molecule type" value="Genomic_DNA"/>
</dbReference>
<reference evidence="1 2" key="1">
    <citation type="journal article" date="2023" name="Sci. Data">
        <title>Genome assembly of the Korean intertidal mud-creeper Batillaria attramentaria.</title>
        <authorList>
            <person name="Patra A.K."/>
            <person name="Ho P.T."/>
            <person name="Jun S."/>
            <person name="Lee S.J."/>
            <person name="Kim Y."/>
            <person name="Won Y.J."/>
        </authorList>
    </citation>
    <scope>NUCLEOTIDE SEQUENCE [LARGE SCALE GENOMIC DNA]</scope>
    <source>
        <strain evidence="1">Wonlab-2016</strain>
    </source>
</reference>
<evidence type="ECO:0000313" key="2">
    <source>
        <dbReference type="Proteomes" id="UP001519460"/>
    </source>
</evidence>
<evidence type="ECO:0000313" key="1">
    <source>
        <dbReference type="EMBL" id="KAK7503015.1"/>
    </source>
</evidence>
<comment type="caution">
    <text evidence="1">The sequence shown here is derived from an EMBL/GenBank/DDBJ whole genome shotgun (WGS) entry which is preliminary data.</text>
</comment>
<keyword evidence="2" id="KW-1185">Reference proteome</keyword>
<organism evidence="1 2">
    <name type="scientific">Batillaria attramentaria</name>
    <dbReference type="NCBI Taxonomy" id="370345"/>
    <lineage>
        <taxon>Eukaryota</taxon>
        <taxon>Metazoa</taxon>
        <taxon>Spiralia</taxon>
        <taxon>Lophotrochozoa</taxon>
        <taxon>Mollusca</taxon>
        <taxon>Gastropoda</taxon>
        <taxon>Caenogastropoda</taxon>
        <taxon>Sorbeoconcha</taxon>
        <taxon>Cerithioidea</taxon>
        <taxon>Batillariidae</taxon>
        <taxon>Batillaria</taxon>
    </lineage>
</organism>
<name>A0ABD0LTP6_9CAEN</name>
<proteinExistence type="predicted"/>
<gene>
    <name evidence="1" type="ORF">BaRGS_00005641</name>
</gene>
<dbReference type="Proteomes" id="UP001519460">
    <property type="component" value="Unassembled WGS sequence"/>
</dbReference>